<reference evidence="4 5" key="2">
    <citation type="submission" date="2019-09" db="EMBL/GenBank/DDBJ databases">
        <title>Complete genome sequencing of four Arcobacter species reveals a diverse suite of mobile elements.</title>
        <authorList>
            <person name="Miller W.G."/>
            <person name="Yee E."/>
            <person name="Bono J.L."/>
        </authorList>
    </citation>
    <scope>NUCLEOTIDE SEQUENCE [LARGE SCALE GENOMIC DNA]</scope>
    <source>
        <strain evidence="4 5">LMG 26638</strain>
    </source>
</reference>
<sequence length="413" mass="47819">MSEVINVPDEWEIDSFKSLKIKLIDGDRGSNYPKDEDFFDQGHCIFLSAKNVTKNGFKFDQLQFINKEKDDKLRKGKLERNDIVLTTRGTVGNISYFNKSVKYNHIRINSGMIILRNENKTLVTDYLYKFLNSNIFDNQIGNTVFGSAQPQLTVKEIEKFFMFFPKEKKEQEKIAKILSTLDTAIESTQKLIDKEKNIKKGLMSDLLQNGIDKNGKIRTPKTHKYKDSELGPIPEEWEVDVVENHSKIITGNKDTQDRLDDGVYPFYVRSQTVERINSYSFDGEAVLTAGDGVGVGKVFHHVNEKFDFHQRVYCIHEFSMKLDSKFFFEYFKTYFIEQVNKYSAKGSVDSVRYDMIALMNIPMPNIDEQIKIAKILNIQDKKIEKEEENLAKLKELKKALMSDLLSGKVRVKV</sequence>
<dbReference type="Proteomes" id="UP000322726">
    <property type="component" value="Chromosome"/>
</dbReference>
<dbReference type="GO" id="GO:0003677">
    <property type="term" value="F:DNA binding"/>
    <property type="evidence" value="ECO:0007669"/>
    <property type="project" value="UniProtKB-KW"/>
</dbReference>
<evidence type="ECO:0000256" key="3">
    <source>
        <dbReference type="ARBA" id="ARBA00023125"/>
    </source>
</evidence>
<dbReference type="GO" id="GO:0009307">
    <property type="term" value="P:DNA restriction-modification system"/>
    <property type="evidence" value="ECO:0007669"/>
    <property type="project" value="UniProtKB-KW"/>
</dbReference>
<dbReference type="Pfam" id="PF01420">
    <property type="entry name" value="Methylase_S"/>
    <property type="match status" value="2"/>
</dbReference>
<dbReference type="Gene3D" id="3.90.220.20">
    <property type="entry name" value="DNA methylase specificity domains"/>
    <property type="match status" value="2"/>
</dbReference>
<dbReference type="InterPro" id="IPR000055">
    <property type="entry name" value="Restrct_endonuc_typeI_TRD"/>
</dbReference>
<dbReference type="KEGG" id="apai:APAC_1812"/>
<reference evidence="4 5" key="3">
    <citation type="submission" date="2019-09" db="EMBL/GenBank/DDBJ databases">
        <title>Taxonomic note: a critical rebuttal of the proposed division of the genus Arcobacter into six genera, emended descriptions of Arcobacter anaerophilus and the genus Arcobacter, and an assessment of genus-level boundaries for Epsilonproteobacteria using in silico genomic comparator tools.</title>
        <authorList>
            <person name="On S.L.W."/>
            <person name="Miller W.G."/>
            <person name="Biggs P."/>
            <person name="Cornelius A."/>
            <person name="Vandamme P."/>
        </authorList>
    </citation>
    <scope>NUCLEOTIDE SEQUENCE [LARGE SCALE GENOMIC DNA]</scope>
    <source>
        <strain evidence="4 5">LMG 26638</strain>
    </source>
</reference>
<protein>
    <submittedName>
        <fullName evidence="4">Type I restriction/modification system, specificity subunit</fullName>
    </submittedName>
</protein>
<organism evidence="4 5">
    <name type="scientific">Malaciobacter pacificus</name>
    <dbReference type="NCBI Taxonomy" id="1080223"/>
    <lineage>
        <taxon>Bacteria</taxon>
        <taxon>Pseudomonadati</taxon>
        <taxon>Campylobacterota</taxon>
        <taxon>Epsilonproteobacteria</taxon>
        <taxon>Campylobacterales</taxon>
        <taxon>Arcobacteraceae</taxon>
        <taxon>Malaciobacter</taxon>
    </lineage>
</organism>
<dbReference type="OrthoDB" id="512700at2"/>
<dbReference type="InterPro" id="IPR044946">
    <property type="entry name" value="Restrct_endonuc_typeI_TRD_sf"/>
</dbReference>
<keyword evidence="3" id="KW-0238">DNA-binding</keyword>
<dbReference type="Gene3D" id="1.10.287.1120">
    <property type="entry name" value="Bipartite methylase S protein"/>
    <property type="match status" value="1"/>
</dbReference>
<accession>A0A5C2H7V2</accession>
<keyword evidence="2" id="KW-0680">Restriction system</keyword>
<dbReference type="EMBL" id="CP035928">
    <property type="protein sequence ID" value="QEP34893.1"/>
    <property type="molecule type" value="Genomic_DNA"/>
</dbReference>
<evidence type="ECO:0000313" key="4">
    <source>
        <dbReference type="EMBL" id="QEP34893.1"/>
    </source>
</evidence>
<dbReference type="RefSeq" id="WP_130233809.1">
    <property type="nucleotide sequence ID" value="NZ_BMEF01000036.1"/>
</dbReference>
<keyword evidence="5" id="KW-1185">Reference proteome</keyword>
<comment type="similarity">
    <text evidence="1">Belongs to the type-I restriction system S methylase family.</text>
</comment>
<dbReference type="SUPFAM" id="SSF116734">
    <property type="entry name" value="DNA methylase specificity domain"/>
    <property type="match status" value="2"/>
</dbReference>
<evidence type="ECO:0000256" key="2">
    <source>
        <dbReference type="ARBA" id="ARBA00022747"/>
    </source>
</evidence>
<gene>
    <name evidence="4" type="primary">hsdS2</name>
    <name evidence="4" type="ORF">APAC_1812</name>
</gene>
<dbReference type="REBASE" id="302065">
    <property type="entry name" value="S.Apa26638ORFBP"/>
</dbReference>
<dbReference type="InterPro" id="IPR052021">
    <property type="entry name" value="Type-I_RS_S_subunit"/>
</dbReference>
<dbReference type="PANTHER" id="PTHR30408:SF12">
    <property type="entry name" value="TYPE I RESTRICTION ENZYME MJAVIII SPECIFICITY SUBUNIT"/>
    <property type="match status" value="1"/>
</dbReference>
<proteinExistence type="inferred from homology"/>
<name>A0A5C2H7V2_9BACT</name>
<dbReference type="AlphaFoldDB" id="A0A5C2H7V2"/>
<evidence type="ECO:0000313" key="5">
    <source>
        <dbReference type="Proteomes" id="UP000322726"/>
    </source>
</evidence>
<dbReference type="PANTHER" id="PTHR30408">
    <property type="entry name" value="TYPE-1 RESTRICTION ENZYME ECOKI SPECIFICITY PROTEIN"/>
    <property type="match status" value="1"/>
</dbReference>
<reference evidence="5" key="1">
    <citation type="submission" date="2019-09" db="EMBL/GenBank/DDBJ databases">
        <title>Complete genome sequencing of four Arcobacter species reveals a diverse suite of mobile elements.</title>
        <authorList>
            <person name="On S.L.W."/>
            <person name="Miller W.G."/>
            <person name="Biggs P."/>
            <person name="Cornelius A."/>
            <person name="Vandamme P."/>
        </authorList>
    </citation>
    <scope>NUCLEOTIDE SEQUENCE [LARGE SCALE GENOMIC DNA]</scope>
    <source>
        <strain evidence="5">LMG 26638</strain>
    </source>
</reference>
<evidence type="ECO:0000256" key="1">
    <source>
        <dbReference type="ARBA" id="ARBA00010923"/>
    </source>
</evidence>